<dbReference type="Pfam" id="PF03404">
    <property type="entry name" value="Mo-co_dimer"/>
    <property type="match status" value="1"/>
</dbReference>
<feature type="domain" description="Moybdenum cofactor oxidoreductase dimerisation" evidence="7">
    <location>
        <begin position="375"/>
        <end position="458"/>
    </location>
</feature>
<evidence type="ECO:0000313" key="8">
    <source>
        <dbReference type="EMBL" id="RGD56254.1"/>
    </source>
</evidence>
<dbReference type="GO" id="GO:0043546">
    <property type="term" value="F:molybdopterin cofactor binding"/>
    <property type="evidence" value="ECO:0007669"/>
    <property type="project" value="TreeGrafter"/>
</dbReference>
<dbReference type="Pfam" id="PF00174">
    <property type="entry name" value="Oxidored_molyb"/>
    <property type="match status" value="1"/>
</dbReference>
<dbReference type="GO" id="GO:0020037">
    <property type="term" value="F:heme binding"/>
    <property type="evidence" value="ECO:0007669"/>
    <property type="project" value="TreeGrafter"/>
</dbReference>
<dbReference type="CDD" id="cd02110">
    <property type="entry name" value="SO_family_Moco_dimer"/>
    <property type="match status" value="1"/>
</dbReference>
<dbReference type="PROSITE" id="PS51318">
    <property type="entry name" value="TAT"/>
    <property type="match status" value="1"/>
</dbReference>
<feature type="region of interest" description="Disordered" evidence="5">
    <location>
        <begin position="1"/>
        <end position="49"/>
    </location>
</feature>
<comment type="cofactor">
    <cofactor evidence="1">
        <name>Mo-molybdopterin</name>
        <dbReference type="ChEBI" id="CHEBI:71302"/>
    </cofactor>
</comment>
<dbReference type="PANTHER" id="PTHR19372">
    <property type="entry name" value="SULFITE REDUCTASE"/>
    <property type="match status" value="1"/>
</dbReference>
<name>A0A372ZKZ9_9ACTN</name>
<keyword evidence="4" id="KW-0560">Oxidoreductase</keyword>
<protein>
    <submittedName>
        <fullName evidence="8">Sulfite oxidase</fullName>
    </submittedName>
</protein>
<dbReference type="InterPro" id="IPR014756">
    <property type="entry name" value="Ig_E-set"/>
</dbReference>
<evidence type="ECO:0000256" key="4">
    <source>
        <dbReference type="ARBA" id="ARBA00023002"/>
    </source>
</evidence>
<dbReference type="EMBL" id="QVIG01000002">
    <property type="protein sequence ID" value="RGD56254.1"/>
    <property type="molecule type" value="Genomic_DNA"/>
</dbReference>
<evidence type="ECO:0000313" key="9">
    <source>
        <dbReference type="Proteomes" id="UP000263377"/>
    </source>
</evidence>
<evidence type="ECO:0000256" key="2">
    <source>
        <dbReference type="ARBA" id="ARBA00022505"/>
    </source>
</evidence>
<keyword evidence="9" id="KW-1185">Reference proteome</keyword>
<dbReference type="GO" id="GO:0006790">
    <property type="term" value="P:sulfur compound metabolic process"/>
    <property type="evidence" value="ECO:0007669"/>
    <property type="project" value="TreeGrafter"/>
</dbReference>
<proteinExistence type="predicted"/>
<evidence type="ECO:0000256" key="5">
    <source>
        <dbReference type="SAM" id="MobiDB-lite"/>
    </source>
</evidence>
<dbReference type="SUPFAM" id="SSF81296">
    <property type="entry name" value="E set domains"/>
    <property type="match status" value="1"/>
</dbReference>
<feature type="compositionally biased region" description="Basic and acidic residues" evidence="5">
    <location>
        <begin position="20"/>
        <end position="49"/>
    </location>
</feature>
<evidence type="ECO:0000259" key="7">
    <source>
        <dbReference type="Pfam" id="PF03404"/>
    </source>
</evidence>
<dbReference type="PRINTS" id="PR00407">
    <property type="entry name" value="EUMOPTERIN"/>
</dbReference>
<evidence type="ECO:0000259" key="6">
    <source>
        <dbReference type="Pfam" id="PF00174"/>
    </source>
</evidence>
<gene>
    <name evidence="8" type="ORF">DR950_38945</name>
</gene>
<dbReference type="InterPro" id="IPR005066">
    <property type="entry name" value="MoCF_OxRdtse_dimer"/>
</dbReference>
<dbReference type="InterPro" id="IPR006311">
    <property type="entry name" value="TAT_signal"/>
</dbReference>
<dbReference type="InterPro" id="IPR000572">
    <property type="entry name" value="OxRdtase_Mopterin-bd_dom"/>
</dbReference>
<organism evidence="8 9">
    <name type="scientific">Kitasatospora xanthocidica</name>
    <dbReference type="NCBI Taxonomy" id="83382"/>
    <lineage>
        <taxon>Bacteria</taxon>
        <taxon>Bacillati</taxon>
        <taxon>Actinomycetota</taxon>
        <taxon>Actinomycetes</taxon>
        <taxon>Kitasatosporales</taxon>
        <taxon>Streptomycetaceae</taxon>
        <taxon>Kitasatospora</taxon>
    </lineage>
</organism>
<keyword evidence="2" id="KW-0500">Molybdenum</keyword>
<evidence type="ECO:0000256" key="1">
    <source>
        <dbReference type="ARBA" id="ARBA00001924"/>
    </source>
</evidence>
<dbReference type="GO" id="GO:0030151">
    <property type="term" value="F:molybdenum ion binding"/>
    <property type="evidence" value="ECO:0007669"/>
    <property type="project" value="InterPro"/>
</dbReference>
<dbReference type="Gene3D" id="2.60.40.650">
    <property type="match status" value="1"/>
</dbReference>
<keyword evidence="3" id="KW-0479">Metal-binding</keyword>
<accession>A0A372ZKZ9</accession>
<dbReference type="RefSeq" id="WP_117492601.1">
    <property type="nucleotide sequence ID" value="NZ_QVIG01000002.1"/>
</dbReference>
<dbReference type="AlphaFoldDB" id="A0A372ZKZ9"/>
<dbReference type="Proteomes" id="UP000263377">
    <property type="component" value="Unassembled WGS sequence"/>
</dbReference>
<dbReference type="SUPFAM" id="SSF56524">
    <property type="entry name" value="Oxidoreductase molybdopterin-binding domain"/>
    <property type="match status" value="1"/>
</dbReference>
<dbReference type="InterPro" id="IPR008335">
    <property type="entry name" value="Mopterin_OxRdtase_euk"/>
</dbReference>
<feature type="domain" description="Oxidoreductase molybdopterin-binding" evidence="6">
    <location>
        <begin position="151"/>
        <end position="335"/>
    </location>
</feature>
<evidence type="ECO:0000256" key="3">
    <source>
        <dbReference type="ARBA" id="ARBA00022723"/>
    </source>
</evidence>
<reference evidence="8 9" key="1">
    <citation type="submission" date="2018-08" db="EMBL/GenBank/DDBJ databases">
        <title>Diversity &amp; Physiological Properties of Lignin-Decomposing Actinobacteria from Soil.</title>
        <authorList>
            <person name="Roh S.G."/>
            <person name="Kim S.B."/>
        </authorList>
    </citation>
    <scope>NUCLEOTIDE SEQUENCE [LARGE SCALE GENOMIC DNA]</scope>
    <source>
        <strain evidence="8 9">MMS17-GH009</strain>
    </source>
</reference>
<dbReference type="InterPro" id="IPR036374">
    <property type="entry name" value="OxRdtase_Mopterin-bd_sf"/>
</dbReference>
<comment type="caution">
    <text evidence="8">The sequence shown here is derived from an EMBL/GenBank/DDBJ whole genome shotgun (WGS) entry which is preliminary data.</text>
</comment>
<dbReference type="GO" id="GO:0008482">
    <property type="term" value="F:sulfite oxidase activity"/>
    <property type="evidence" value="ECO:0007669"/>
    <property type="project" value="TreeGrafter"/>
</dbReference>
<sequence>MDDEVRTPNEAVPTPADPTPADRRQTDRRQIDRRRAEPTRAARDGARADGVDRRTLLRAASAAGALAAPVPAAPLVTAGRAAAEEVSGPVPGAVSGASSGPVPGIVKPLPAEWFVPHGTNAETRWDTFRGADGAAAIGRHVPVERFFVRNHTSTPLIDPDTWSLRLFGSGLRGAPTAGRPVEFGLDDLRELPSTRISALIECAGNGRSYYSGQQGQPVPGTPWTLGGVGSASWRGVRLAEVLRAAGLTGAAVDVLPTGLDPDFVAGGTNYGPVRRPLPIAKALDDVLLAYEMNGEPLTPDHGAPARLVVPGWVGIASIKWVGSVEVADHPLYSPWNTDFYRMFGPDYPPGGGDPLTVQVVKSAFELAAGARLAADREHRLHGRSWSGVAAVRRVEVSTDGGRTWRRAELRDEPRADGWTRWSFDWRPGRPGPYELRARATDRRGNTQPERALFNREGYLFGAVVAHPVTVV</sequence>
<dbReference type="Gene3D" id="3.90.420.10">
    <property type="entry name" value="Oxidoreductase, molybdopterin-binding domain"/>
    <property type="match status" value="1"/>
</dbReference>
<dbReference type="PANTHER" id="PTHR19372:SF7">
    <property type="entry name" value="SULFITE OXIDASE, MITOCHONDRIAL"/>
    <property type="match status" value="1"/>
</dbReference>